<protein>
    <recommendedName>
        <fullName evidence="10">NFACT RNA-binding domain-containing protein</fullName>
    </recommendedName>
</protein>
<comment type="similarity">
    <text evidence="2">Belongs to the NEMF family.</text>
</comment>
<feature type="region of interest" description="Disordered" evidence="6">
    <location>
        <begin position="490"/>
        <end position="537"/>
    </location>
</feature>
<feature type="compositionally biased region" description="Acidic residues" evidence="6">
    <location>
        <begin position="565"/>
        <end position="578"/>
    </location>
</feature>
<feature type="compositionally biased region" description="Low complexity" evidence="6">
    <location>
        <begin position="729"/>
        <end position="740"/>
    </location>
</feature>
<accession>A0A7S4SHU1</accession>
<dbReference type="GO" id="GO:0000049">
    <property type="term" value="F:tRNA binding"/>
    <property type="evidence" value="ECO:0007669"/>
    <property type="project" value="TreeGrafter"/>
</dbReference>
<evidence type="ECO:0000256" key="5">
    <source>
        <dbReference type="SAM" id="Coils"/>
    </source>
</evidence>
<dbReference type="GO" id="GO:0005737">
    <property type="term" value="C:cytoplasm"/>
    <property type="evidence" value="ECO:0007669"/>
    <property type="project" value="UniProtKB-SubCell"/>
</dbReference>
<dbReference type="Pfam" id="PF05670">
    <property type="entry name" value="NFACT-R_1"/>
    <property type="match status" value="1"/>
</dbReference>
<dbReference type="PANTHER" id="PTHR15239:SF6">
    <property type="entry name" value="RIBOSOME QUALITY CONTROL COMPLEX SUBUNIT NEMF"/>
    <property type="match status" value="1"/>
</dbReference>
<dbReference type="Pfam" id="PF11923">
    <property type="entry name" value="NFACT-C"/>
    <property type="match status" value="1"/>
</dbReference>
<comment type="subcellular location">
    <subcellularLocation>
        <location evidence="1">Cytoplasm</location>
    </subcellularLocation>
</comment>
<dbReference type="GO" id="GO:1990116">
    <property type="term" value="P:ribosome-associated ubiquitin-dependent protein catabolic process"/>
    <property type="evidence" value="ECO:0007669"/>
    <property type="project" value="TreeGrafter"/>
</dbReference>
<keyword evidence="4 5" id="KW-0175">Coiled coil</keyword>
<feature type="compositionally biased region" description="Low complexity" evidence="6">
    <location>
        <begin position="609"/>
        <end position="618"/>
    </location>
</feature>
<evidence type="ECO:0000259" key="8">
    <source>
        <dbReference type="Pfam" id="PF11923"/>
    </source>
</evidence>
<dbReference type="GO" id="GO:0043023">
    <property type="term" value="F:ribosomal large subunit binding"/>
    <property type="evidence" value="ECO:0007669"/>
    <property type="project" value="TreeGrafter"/>
</dbReference>
<evidence type="ECO:0008006" key="10">
    <source>
        <dbReference type="Google" id="ProtNLM"/>
    </source>
</evidence>
<dbReference type="InterPro" id="IPR008532">
    <property type="entry name" value="NFACT_RNA-bd"/>
</dbReference>
<feature type="compositionally biased region" description="Basic and acidic residues" evidence="6">
    <location>
        <begin position="885"/>
        <end position="905"/>
    </location>
</feature>
<feature type="compositionally biased region" description="Basic residues" evidence="6">
    <location>
        <begin position="620"/>
        <end position="633"/>
    </location>
</feature>
<evidence type="ECO:0000256" key="1">
    <source>
        <dbReference type="ARBA" id="ARBA00004496"/>
    </source>
</evidence>
<dbReference type="EMBL" id="HBNR01069697">
    <property type="protein sequence ID" value="CAE4643867.1"/>
    <property type="molecule type" value="Transcribed_RNA"/>
</dbReference>
<evidence type="ECO:0000259" key="7">
    <source>
        <dbReference type="Pfam" id="PF05670"/>
    </source>
</evidence>
<feature type="compositionally biased region" description="Acidic residues" evidence="6">
    <location>
        <begin position="55"/>
        <end position="67"/>
    </location>
</feature>
<evidence type="ECO:0000256" key="6">
    <source>
        <dbReference type="SAM" id="MobiDB-lite"/>
    </source>
</evidence>
<feature type="domain" description="NFACT protein C-terminal" evidence="8">
    <location>
        <begin position="786"/>
        <end position="868"/>
    </location>
</feature>
<dbReference type="InterPro" id="IPR051608">
    <property type="entry name" value="RQC_Subunit_NEMF"/>
</dbReference>
<gene>
    <name evidence="9" type="ORF">AMON00008_LOCUS49393</name>
</gene>
<feature type="region of interest" description="Disordered" evidence="6">
    <location>
        <begin position="882"/>
        <end position="905"/>
    </location>
</feature>
<feature type="domain" description="NFACT RNA-binding" evidence="7">
    <location>
        <begin position="333"/>
        <end position="428"/>
    </location>
</feature>
<dbReference type="GO" id="GO:1990112">
    <property type="term" value="C:RQC complex"/>
    <property type="evidence" value="ECO:0007669"/>
    <property type="project" value="TreeGrafter"/>
</dbReference>
<feature type="region of interest" description="Disordered" evidence="6">
    <location>
        <begin position="1"/>
        <end position="81"/>
    </location>
</feature>
<feature type="coiled-coil region" evidence="5">
    <location>
        <begin position="288"/>
        <end position="315"/>
    </location>
</feature>
<keyword evidence="3" id="KW-0963">Cytoplasm</keyword>
<evidence type="ECO:0000256" key="2">
    <source>
        <dbReference type="ARBA" id="ARBA00008318"/>
    </source>
</evidence>
<evidence type="ECO:0000313" key="9">
    <source>
        <dbReference type="EMBL" id="CAE4643867.1"/>
    </source>
</evidence>
<organism evidence="9">
    <name type="scientific">Alexandrium monilatum</name>
    <dbReference type="NCBI Taxonomy" id="311494"/>
    <lineage>
        <taxon>Eukaryota</taxon>
        <taxon>Sar</taxon>
        <taxon>Alveolata</taxon>
        <taxon>Dinophyceae</taxon>
        <taxon>Gonyaulacales</taxon>
        <taxon>Pyrocystaceae</taxon>
        <taxon>Alexandrium</taxon>
    </lineage>
</organism>
<evidence type="ECO:0000256" key="4">
    <source>
        <dbReference type="ARBA" id="ARBA00023054"/>
    </source>
</evidence>
<dbReference type="PANTHER" id="PTHR15239">
    <property type="entry name" value="NUCLEAR EXPORT MEDIATOR FACTOR NEMF"/>
    <property type="match status" value="1"/>
</dbReference>
<dbReference type="AlphaFoldDB" id="A0A7S4SHU1"/>
<proteinExistence type="inferred from homology"/>
<dbReference type="GO" id="GO:0072344">
    <property type="term" value="P:rescue of stalled ribosome"/>
    <property type="evidence" value="ECO:0007669"/>
    <property type="project" value="TreeGrafter"/>
</dbReference>
<feature type="compositionally biased region" description="Low complexity" evidence="6">
    <location>
        <begin position="667"/>
        <end position="678"/>
    </location>
</feature>
<reference evidence="9" key="1">
    <citation type="submission" date="2021-01" db="EMBL/GenBank/DDBJ databases">
        <authorList>
            <person name="Corre E."/>
            <person name="Pelletier E."/>
            <person name="Niang G."/>
            <person name="Scheremetjew M."/>
            <person name="Finn R."/>
            <person name="Kale V."/>
            <person name="Holt S."/>
            <person name="Cochrane G."/>
            <person name="Meng A."/>
            <person name="Brown T."/>
            <person name="Cohen L."/>
        </authorList>
    </citation>
    <scope>NUCLEOTIDE SEQUENCE</scope>
    <source>
        <strain evidence="9">CCMP3105</strain>
    </source>
</reference>
<sequence length="905" mass="97995">MGEGGFGKGKADAGKGFGGKGKGKGKGKKGLSTEKMAAKDGAMVESTGTKQTFNDSDDEDDDEEPAAGEEAHPEEAPAWEAPVVPGWILRKRIHVPPSEAHWANDDFTPLPPDPGDDSSAVVPYPSFHRCVDEFYTQLEEHRAQEQKAQHAQSVYAKVERIRVDQGRRVEQLEAEQVVSERMAEVIEANVELVERALTMLNTMVASQFDWGELWREVKRQQRLGHPLAQHIHAMELSRNEVSLLLSRQPDDDELEADADEPMQVVPLDLSLSARANVARLHAARKQTREKTSKTMAQAEQAIKQAERKAQQDLQKYQLKQSIRRVRQTWWFEKFHWFLSSENYLVLAGRDSAQAEQIFRRHVGPRDVFVHADVGGATSCFVKSLDGKEVPPATLREAGTAVLCRSVAWDKHIVISPWWVSMDQVCKGMPPTSDCTVVSDGFIVQGQRRFLPAVHLEMGLTLLFHVGGEGAAARHHGERKSRYLEAMGSAGLGSEVPESSPSGGPTNDDTSEALVGGSDEAEADGPPEAGPLPEACAGSHYLQRGRPAEPITEPEEAAEPDKATEAEETQEAAEDEEACETGGESLLAPAASGTQPASSDAAAEEEASGQERAGAEAGSTRPRHSKADRRRLKKGPTAGGPPAGGTAAAASEPCELQPPPRAKPEPAAPRAKAVAPLPRGQRAKQKKIREKYADQDEEERELRLALLGSKATKHGRGREEVAEEAEEDSSSQAAPAAVADGGAEERKPAPAAPSGRRRGGGPPRAQAEGEPVRPGCEADQASELQPDQLDILTGQPQPEDEVLYAIPMVAPYCALSGPYSLRVKLTPGSVKKGQAVKTCLRMFETQLERPTWKQLVQAIPEADTAGMLCGSCKLSMPGLQKLQAQAKREAQKDTKRREREAANRAT</sequence>
<feature type="compositionally biased region" description="Low complexity" evidence="6">
    <location>
        <begin position="491"/>
        <end position="504"/>
    </location>
</feature>
<evidence type="ECO:0000256" key="3">
    <source>
        <dbReference type="ARBA" id="ARBA00022490"/>
    </source>
</evidence>
<feature type="region of interest" description="Disordered" evidence="6">
    <location>
        <begin position="550"/>
        <end position="780"/>
    </location>
</feature>
<name>A0A7S4SHU1_9DINO</name>
<dbReference type="InterPro" id="IPR021846">
    <property type="entry name" value="NFACT-C"/>
</dbReference>